<protein>
    <submittedName>
        <fullName evidence="6">Uncharacterized protein</fullName>
    </submittedName>
</protein>
<feature type="disulfide bond" evidence="2">
    <location>
        <begin position="165"/>
        <end position="177"/>
    </location>
</feature>
<evidence type="ECO:0000259" key="4">
    <source>
        <dbReference type="PROSITE" id="PS50941"/>
    </source>
</evidence>
<dbReference type="PANTHER" id="PTHR47700:SF2">
    <property type="entry name" value="CHITINASE"/>
    <property type="match status" value="1"/>
</dbReference>
<reference evidence="7" key="1">
    <citation type="submission" date="2024-06" db="EMBL/GenBank/DDBJ databases">
        <title>Multi-omics analyses provide insights into the biosynthesis of the anticancer antibiotic pleurotin in Hohenbuehelia grisea.</title>
        <authorList>
            <person name="Weaver J.A."/>
            <person name="Alberti F."/>
        </authorList>
    </citation>
    <scope>NUCLEOTIDE SEQUENCE [LARGE SCALE GENOMIC DNA]</scope>
    <source>
        <strain evidence="7">T-177</strain>
    </source>
</reference>
<evidence type="ECO:0000313" key="6">
    <source>
        <dbReference type="EMBL" id="KAL0952376.1"/>
    </source>
</evidence>
<dbReference type="InterPro" id="IPR018371">
    <property type="entry name" value="Chitin-binding_1_CS"/>
</dbReference>
<dbReference type="PROSITE" id="PS00026">
    <property type="entry name" value="CHIT_BIND_I_1"/>
    <property type="match status" value="1"/>
</dbReference>
<evidence type="ECO:0000256" key="2">
    <source>
        <dbReference type="PROSITE-ProRule" id="PRU00261"/>
    </source>
</evidence>
<comment type="caution">
    <text evidence="6">The sequence shown here is derived from an EMBL/GenBank/DDBJ whole genome shotgun (WGS) entry which is preliminary data.</text>
</comment>
<dbReference type="SUPFAM" id="SSF57016">
    <property type="entry name" value="Plant lectins/antimicrobial peptides"/>
    <property type="match status" value="1"/>
</dbReference>
<feature type="domain" description="LysM" evidence="5">
    <location>
        <begin position="91"/>
        <end position="139"/>
    </location>
</feature>
<dbReference type="Pfam" id="PF01476">
    <property type="entry name" value="LysM"/>
    <property type="match status" value="2"/>
</dbReference>
<dbReference type="PROSITE" id="PS51782">
    <property type="entry name" value="LYSM"/>
    <property type="match status" value="2"/>
</dbReference>
<feature type="disulfide bond" evidence="2">
    <location>
        <begin position="170"/>
        <end position="184"/>
    </location>
</feature>
<dbReference type="InterPro" id="IPR053214">
    <property type="entry name" value="LysM12-like"/>
</dbReference>
<dbReference type="CDD" id="cd00118">
    <property type="entry name" value="LysM"/>
    <property type="match status" value="2"/>
</dbReference>
<dbReference type="Proteomes" id="UP001556367">
    <property type="component" value="Unassembled WGS sequence"/>
</dbReference>
<name>A0ABR3JAQ5_9AGAR</name>
<feature type="domain" description="LysM" evidence="5">
    <location>
        <begin position="27"/>
        <end position="72"/>
    </location>
</feature>
<evidence type="ECO:0000256" key="3">
    <source>
        <dbReference type="SAM" id="SignalP"/>
    </source>
</evidence>
<dbReference type="InterPro" id="IPR036861">
    <property type="entry name" value="Endochitinase-like_sf"/>
</dbReference>
<keyword evidence="7" id="KW-1185">Reference proteome</keyword>
<dbReference type="InterPro" id="IPR036779">
    <property type="entry name" value="LysM_dom_sf"/>
</dbReference>
<organism evidence="6 7">
    <name type="scientific">Hohenbuehelia grisea</name>
    <dbReference type="NCBI Taxonomy" id="104357"/>
    <lineage>
        <taxon>Eukaryota</taxon>
        <taxon>Fungi</taxon>
        <taxon>Dikarya</taxon>
        <taxon>Basidiomycota</taxon>
        <taxon>Agaricomycotina</taxon>
        <taxon>Agaricomycetes</taxon>
        <taxon>Agaricomycetidae</taxon>
        <taxon>Agaricales</taxon>
        <taxon>Pleurotineae</taxon>
        <taxon>Pleurotaceae</taxon>
        <taxon>Hohenbuehelia</taxon>
    </lineage>
</organism>
<evidence type="ECO:0000256" key="1">
    <source>
        <dbReference type="ARBA" id="ARBA00022669"/>
    </source>
</evidence>
<dbReference type="SMART" id="SM00270">
    <property type="entry name" value="ChtBD1"/>
    <property type="match status" value="1"/>
</dbReference>
<gene>
    <name evidence="6" type="ORF">HGRIS_006653</name>
</gene>
<dbReference type="InterPro" id="IPR001002">
    <property type="entry name" value="Chitin-bd_1"/>
</dbReference>
<dbReference type="EMBL" id="JASNQZ010000010">
    <property type="protein sequence ID" value="KAL0952376.1"/>
    <property type="molecule type" value="Genomic_DNA"/>
</dbReference>
<dbReference type="InterPro" id="IPR018392">
    <property type="entry name" value="LysM"/>
</dbReference>
<feature type="signal peptide" evidence="3">
    <location>
        <begin position="1"/>
        <end position="23"/>
    </location>
</feature>
<accession>A0ABR3JAQ5</accession>
<keyword evidence="2" id="KW-1015">Disulfide bond</keyword>
<dbReference type="CDD" id="cd00035">
    <property type="entry name" value="ChtBD1"/>
    <property type="match status" value="1"/>
</dbReference>
<comment type="caution">
    <text evidence="2">Lacks conserved residue(s) required for the propagation of feature annotation.</text>
</comment>
<dbReference type="SMART" id="SM00257">
    <property type="entry name" value="LysM"/>
    <property type="match status" value="2"/>
</dbReference>
<keyword evidence="3" id="KW-0732">Signal</keyword>
<feature type="chain" id="PRO_5046067149" evidence="3">
    <location>
        <begin position="24"/>
        <end position="198"/>
    </location>
</feature>
<proteinExistence type="predicted"/>
<dbReference type="SUPFAM" id="SSF54106">
    <property type="entry name" value="LysM domain"/>
    <property type="match status" value="1"/>
</dbReference>
<feature type="domain" description="Chitin-binding type-1" evidence="4">
    <location>
        <begin position="152"/>
        <end position="189"/>
    </location>
</feature>
<dbReference type="Pfam" id="PF00187">
    <property type="entry name" value="Chitin_bind_1"/>
    <property type="match status" value="1"/>
</dbReference>
<dbReference type="PROSITE" id="PS50941">
    <property type="entry name" value="CHIT_BIND_I_2"/>
    <property type="match status" value="1"/>
</dbReference>
<dbReference type="Gene3D" id="3.10.350.10">
    <property type="entry name" value="LysM domain"/>
    <property type="match status" value="2"/>
</dbReference>
<sequence length="198" mass="20546">MRLAHLTLLSVGFLLQGLQYVAGADCKTATVGSPFSTCFDIFTNAGLTAAQFAADNPGLDCSTLQIGQKVCISTGTLPSNAPKPSPNGTCAEYTTVSGDSCSAIATKFSVTIAQLETWNTNTFKWKGCSALQVGFTMCVSTGTPPPIPIIPGLQCGPQSQGNATCPLNVCCSAFGFCGLTDEFCTTTVCALCIVSHRF</sequence>
<dbReference type="Gene3D" id="3.30.60.10">
    <property type="entry name" value="Endochitinase-like"/>
    <property type="match status" value="1"/>
</dbReference>
<keyword evidence="1 2" id="KW-0147">Chitin-binding</keyword>
<evidence type="ECO:0000313" key="7">
    <source>
        <dbReference type="Proteomes" id="UP001556367"/>
    </source>
</evidence>
<evidence type="ECO:0000259" key="5">
    <source>
        <dbReference type="PROSITE" id="PS51782"/>
    </source>
</evidence>
<dbReference type="PANTHER" id="PTHR47700">
    <property type="entry name" value="V CHITINASE, PUTATIVE (AFU_ORTHOLOGUE AFUA_6G13720)-RELATED"/>
    <property type="match status" value="1"/>
</dbReference>